<organism evidence="1">
    <name type="scientific">Arundo donax</name>
    <name type="common">Giant reed</name>
    <name type="synonym">Donax arundinaceus</name>
    <dbReference type="NCBI Taxonomy" id="35708"/>
    <lineage>
        <taxon>Eukaryota</taxon>
        <taxon>Viridiplantae</taxon>
        <taxon>Streptophyta</taxon>
        <taxon>Embryophyta</taxon>
        <taxon>Tracheophyta</taxon>
        <taxon>Spermatophyta</taxon>
        <taxon>Magnoliopsida</taxon>
        <taxon>Liliopsida</taxon>
        <taxon>Poales</taxon>
        <taxon>Poaceae</taxon>
        <taxon>PACMAD clade</taxon>
        <taxon>Arundinoideae</taxon>
        <taxon>Arundineae</taxon>
        <taxon>Arundo</taxon>
    </lineage>
</organism>
<sequence>MNQYPDDYLSSRSWCTRNLIIYAPSHQHHICYPLFSGCSESAEVILLQHRQRESAAAWWVGYLGRKSAQE</sequence>
<protein>
    <submittedName>
        <fullName evidence="1">Uncharacterized protein</fullName>
    </submittedName>
</protein>
<name>A0A0A9B6D1_ARUDO</name>
<accession>A0A0A9B6D1</accession>
<dbReference type="EMBL" id="GBRH01241170">
    <property type="protein sequence ID" value="JAD56725.1"/>
    <property type="molecule type" value="Transcribed_RNA"/>
</dbReference>
<evidence type="ECO:0000313" key="1">
    <source>
        <dbReference type="EMBL" id="JAD56725.1"/>
    </source>
</evidence>
<proteinExistence type="predicted"/>
<reference evidence="1" key="1">
    <citation type="submission" date="2014-09" db="EMBL/GenBank/DDBJ databases">
        <authorList>
            <person name="Magalhaes I.L.F."/>
            <person name="Oliveira U."/>
            <person name="Santos F.R."/>
            <person name="Vidigal T.H.D.A."/>
            <person name="Brescovit A.D."/>
            <person name="Santos A.J."/>
        </authorList>
    </citation>
    <scope>NUCLEOTIDE SEQUENCE</scope>
    <source>
        <tissue evidence="1">Shoot tissue taken approximately 20 cm above the soil surface</tissue>
    </source>
</reference>
<dbReference type="AlphaFoldDB" id="A0A0A9B6D1"/>
<reference evidence="1" key="2">
    <citation type="journal article" date="2015" name="Data Brief">
        <title>Shoot transcriptome of the giant reed, Arundo donax.</title>
        <authorList>
            <person name="Barrero R.A."/>
            <person name="Guerrero F.D."/>
            <person name="Moolhuijzen P."/>
            <person name="Goolsby J.A."/>
            <person name="Tidwell J."/>
            <person name="Bellgard S.E."/>
            <person name="Bellgard M.I."/>
        </authorList>
    </citation>
    <scope>NUCLEOTIDE SEQUENCE</scope>
    <source>
        <tissue evidence="1">Shoot tissue taken approximately 20 cm above the soil surface</tissue>
    </source>
</reference>